<sequence>MHRSLWVLLQVALQDFGQVLRKILQIQECVHSPLKIQKRFF</sequence>
<proteinExistence type="predicted"/>
<evidence type="ECO:0000313" key="1">
    <source>
        <dbReference type="EMBL" id="ALO26595.1"/>
    </source>
</evidence>
<dbReference type="EMBL" id="CP012029">
    <property type="protein sequence ID" value="ALO26595.1"/>
    <property type="molecule type" value="Genomic_DNA"/>
</dbReference>
<organism evidence="1">
    <name type="scientific">Leptospira borgpetersenii serovar Ballum</name>
    <dbReference type="NCBI Taxonomy" id="280505"/>
    <lineage>
        <taxon>Bacteria</taxon>
        <taxon>Pseudomonadati</taxon>
        <taxon>Spirochaetota</taxon>
        <taxon>Spirochaetia</taxon>
        <taxon>Leptospirales</taxon>
        <taxon>Leptospiraceae</taxon>
        <taxon>Leptospira</taxon>
    </lineage>
</organism>
<reference evidence="1 2" key="1">
    <citation type="journal article" date="2015" name="PLoS Negl. Trop. Dis.">
        <title>Distribution of Plasmids in Distinct Leptospira Pathogenic Species.</title>
        <authorList>
            <person name="Wang Y."/>
            <person name="Zhuang X."/>
            <person name="Zhong Y."/>
            <person name="Zhang C."/>
            <person name="Zhang Y."/>
            <person name="Zeng L."/>
            <person name="Zhu Y."/>
            <person name="He P."/>
            <person name="Dong K."/>
            <person name="Pal U."/>
            <person name="Guo X."/>
            <person name="Qin J."/>
        </authorList>
    </citation>
    <scope>NUCLEOTIDE SEQUENCE [LARGE SCALE GENOMIC DNA]</scope>
    <source>
        <strain evidence="1 2">56604</strain>
    </source>
</reference>
<dbReference type="AlphaFoldDB" id="A0A0S2ITG1"/>
<accession>A0A0S2ITG1</accession>
<evidence type="ECO:0000313" key="2">
    <source>
        <dbReference type="Proteomes" id="UP000058857"/>
    </source>
</evidence>
<dbReference type="Proteomes" id="UP000058857">
    <property type="component" value="Chromosome 1"/>
</dbReference>
<gene>
    <name evidence="1" type="ORF">LBBP_02349</name>
</gene>
<name>A0A0S2ITG1_LEPBO</name>
<protein>
    <submittedName>
        <fullName evidence="1">Uncharacterized protein</fullName>
    </submittedName>
</protein>